<feature type="region of interest" description="Disordered" evidence="2">
    <location>
        <begin position="75"/>
        <end position="99"/>
    </location>
</feature>
<accession>A0A9N9BYR6</accession>
<dbReference type="PANTHER" id="PTHR22677:SF4">
    <property type="entry name" value="USHER SYNDROME TYPE-1G PROTEIN-LIKE PROTEIN"/>
    <property type="match status" value="1"/>
</dbReference>
<comment type="caution">
    <text evidence="3">The sequence shown here is derived from an EMBL/GenBank/DDBJ whole genome shotgun (WGS) entry which is preliminary data.</text>
</comment>
<evidence type="ECO:0000256" key="1">
    <source>
        <dbReference type="PROSITE-ProRule" id="PRU00023"/>
    </source>
</evidence>
<sequence length="452" mass="49960">MLRSTHRTPPTVTDYENLGLHSGAAAGNLGLVKFALDHGQPIDSVLNGVLPIHAACVNGNVKVLQYLIEQGANVNAPRHPRRSNGEKSRASGHPIGTTGSTPLHFAAAKGCLEIVELLLKHGAIVDVTDKYGSTPISVALSKNHLAIVEILKAYSIRQQDEKARQSGLEGGKSKRPKEKSAKLVKKLRPILYVREPTSPTYISFPRRPSLPVQLDHHHRLTIGQSILERQSIHSFETISQQDNLSREDLSIREDDDTTVDYSDKPSIDMSINSLDDTRENRRRSPTRELFRRSFNISRQFKSPSLTSITSKASWTQDHQSNHRLSNSLPTPYSNVSSSDLPMTPPESPVRLSIVAAEQHDAMDIISESDILPPSAFVREGDVSDSNEQTSWWEQGEKPVFGSKSTLSGSYSTKTKGHTRSSSSGYFWTKKENDGERKSVLGKLTEFVRGGKT</sequence>
<evidence type="ECO:0000313" key="4">
    <source>
        <dbReference type="Proteomes" id="UP000789739"/>
    </source>
</evidence>
<dbReference type="PROSITE" id="PS50297">
    <property type="entry name" value="ANK_REP_REGION"/>
    <property type="match status" value="2"/>
</dbReference>
<dbReference type="OrthoDB" id="194358at2759"/>
<feature type="compositionally biased region" description="Polar residues" evidence="2">
    <location>
        <begin position="403"/>
        <end position="425"/>
    </location>
</feature>
<evidence type="ECO:0000256" key="2">
    <source>
        <dbReference type="SAM" id="MobiDB-lite"/>
    </source>
</evidence>
<feature type="repeat" description="ANK" evidence="1">
    <location>
        <begin position="98"/>
        <end position="130"/>
    </location>
</feature>
<dbReference type="EMBL" id="CAJVPI010000907">
    <property type="protein sequence ID" value="CAG8581454.1"/>
    <property type="molecule type" value="Genomic_DNA"/>
</dbReference>
<feature type="region of interest" description="Disordered" evidence="2">
    <location>
        <begin position="311"/>
        <end position="344"/>
    </location>
</feature>
<dbReference type="InterPro" id="IPR039323">
    <property type="entry name" value="ANKRD_45/46/60"/>
</dbReference>
<dbReference type="Pfam" id="PF13637">
    <property type="entry name" value="Ank_4"/>
    <property type="match status" value="1"/>
</dbReference>
<dbReference type="PROSITE" id="PS50088">
    <property type="entry name" value="ANK_REPEAT"/>
    <property type="match status" value="2"/>
</dbReference>
<dbReference type="Pfam" id="PF12796">
    <property type="entry name" value="Ank_2"/>
    <property type="match status" value="1"/>
</dbReference>
<evidence type="ECO:0000313" key="3">
    <source>
        <dbReference type="EMBL" id="CAG8581454.1"/>
    </source>
</evidence>
<dbReference type="AlphaFoldDB" id="A0A9N9BYR6"/>
<feature type="region of interest" description="Disordered" evidence="2">
    <location>
        <begin position="246"/>
        <end position="287"/>
    </location>
</feature>
<keyword evidence="1" id="KW-0040">ANK repeat</keyword>
<proteinExistence type="predicted"/>
<protein>
    <submittedName>
        <fullName evidence="3">11767_t:CDS:1</fullName>
    </submittedName>
</protein>
<keyword evidence="4" id="KW-1185">Reference proteome</keyword>
<gene>
    <name evidence="3" type="ORF">PBRASI_LOCUS6640</name>
</gene>
<dbReference type="SUPFAM" id="SSF48403">
    <property type="entry name" value="Ankyrin repeat"/>
    <property type="match status" value="1"/>
</dbReference>
<name>A0A9N9BYR6_9GLOM</name>
<feature type="region of interest" description="Disordered" evidence="2">
    <location>
        <begin position="403"/>
        <end position="429"/>
    </location>
</feature>
<dbReference type="InterPro" id="IPR002110">
    <property type="entry name" value="Ankyrin_rpt"/>
</dbReference>
<reference evidence="3" key="1">
    <citation type="submission" date="2021-06" db="EMBL/GenBank/DDBJ databases">
        <authorList>
            <person name="Kallberg Y."/>
            <person name="Tangrot J."/>
            <person name="Rosling A."/>
        </authorList>
    </citation>
    <scope>NUCLEOTIDE SEQUENCE</scope>
    <source>
        <strain evidence="3">BR232B</strain>
    </source>
</reference>
<dbReference type="Gene3D" id="1.25.40.20">
    <property type="entry name" value="Ankyrin repeat-containing domain"/>
    <property type="match status" value="1"/>
</dbReference>
<dbReference type="PANTHER" id="PTHR22677">
    <property type="entry name" value="ANKYRIN REPEAT DOMAIN-CONTAINING PROTEIN 60"/>
    <property type="match status" value="1"/>
</dbReference>
<organism evidence="3 4">
    <name type="scientific">Paraglomus brasilianum</name>
    <dbReference type="NCBI Taxonomy" id="144538"/>
    <lineage>
        <taxon>Eukaryota</taxon>
        <taxon>Fungi</taxon>
        <taxon>Fungi incertae sedis</taxon>
        <taxon>Mucoromycota</taxon>
        <taxon>Glomeromycotina</taxon>
        <taxon>Glomeromycetes</taxon>
        <taxon>Paraglomerales</taxon>
        <taxon>Paraglomeraceae</taxon>
        <taxon>Paraglomus</taxon>
    </lineage>
</organism>
<feature type="region of interest" description="Disordered" evidence="2">
    <location>
        <begin position="161"/>
        <end position="180"/>
    </location>
</feature>
<dbReference type="SMART" id="SM00248">
    <property type="entry name" value="ANK"/>
    <property type="match status" value="4"/>
</dbReference>
<feature type="compositionally biased region" description="Polar residues" evidence="2">
    <location>
        <begin position="311"/>
        <end position="340"/>
    </location>
</feature>
<feature type="repeat" description="ANK" evidence="1">
    <location>
        <begin position="47"/>
        <end position="79"/>
    </location>
</feature>
<dbReference type="Proteomes" id="UP000789739">
    <property type="component" value="Unassembled WGS sequence"/>
</dbReference>
<dbReference type="InterPro" id="IPR036770">
    <property type="entry name" value="Ankyrin_rpt-contain_sf"/>
</dbReference>